<accession>A0A0L0UQB7</accession>
<evidence type="ECO:0000313" key="4">
    <source>
        <dbReference type="Proteomes" id="UP000054564"/>
    </source>
</evidence>
<evidence type="ECO:0000313" key="3">
    <source>
        <dbReference type="EMBL" id="KNE89170.1"/>
    </source>
</evidence>
<sequence>MYFSGAALQCYLDYVYDFFVEHRFVTGSMLLGFTILAFLSISHYIVTWYPPFKPIRDESTLEAQEVLVLPASPQINFWSNSKNFGIFDSLIAFSQPGPSHLEPKDYSSMARIFSSTRTSSESEKHLISALRNTGDLTRRLNNNFDELAVQGFNAMLIFAFQENEKLHSFTKALVNWQDEKDSYTCTQTNLTILAHLIQSATVLTEELMQQINTLIEALNRSINDINQEKNRTSRQKRTLARVFSSCAPGPVGLGALEKPARMICDKRPFH</sequence>
<comment type="caution">
    <text evidence="3">The sequence shown here is derived from an EMBL/GenBank/DDBJ whole genome shotgun (WGS) entry which is preliminary data.</text>
</comment>
<keyword evidence="2" id="KW-0812">Transmembrane</keyword>
<organism evidence="3 4">
    <name type="scientific">Puccinia striiformis f. sp. tritici PST-78</name>
    <dbReference type="NCBI Taxonomy" id="1165861"/>
    <lineage>
        <taxon>Eukaryota</taxon>
        <taxon>Fungi</taxon>
        <taxon>Dikarya</taxon>
        <taxon>Basidiomycota</taxon>
        <taxon>Pucciniomycotina</taxon>
        <taxon>Pucciniomycetes</taxon>
        <taxon>Pucciniales</taxon>
        <taxon>Pucciniaceae</taxon>
        <taxon>Puccinia</taxon>
    </lineage>
</organism>
<feature type="transmembrane region" description="Helical" evidence="2">
    <location>
        <begin position="24"/>
        <end position="46"/>
    </location>
</feature>
<protein>
    <submittedName>
        <fullName evidence="3">Uncharacterized protein</fullName>
    </submittedName>
</protein>
<dbReference type="Proteomes" id="UP000054564">
    <property type="component" value="Unassembled WGS sequence"/>
</dbReference>
<gene>
    <name evidence="3" type="ORF">PSTG_17370</name>
</gene>
<name>A0A0L0UQB7_9BASI</name>
<keyword evidence="1" id="KW-0175">Coiled coil</keyword>
<reference evidence="4" key="1">
    <citation type="submission" date="2014-03" db="EMBL/GenBank/DDBJ databases">
        <title>The Genome Sequence of Puccinia striiformis f. sp. tritici PST-78.</title>
        <authorList>
            <consortium name="The Broad Institute Genome Sequencing Platform"/>
            <person name="Cuomo C."/>
            <person name="Hulbert S."/>
            <person name="Chen X."/>
            <person name="Walker B."/>
            <person name="Young S.K."/>
            <person name="Zeng Q."/>
            <person name="Gargeya S."/>
            <person name="Fitzgerald M."/>
            <person name="Haas B."/>
            <person name="Abouelleil A."/>
            <person name="Alvarado L."/>
            <person name="Arachchi H.M."/>
            <person name="Berlin A.M."/>
            <person name="Chapman S.B."/>
            <person name="Goldberg J."/>
            <person name="Griggs A."/>
            <person name="Gujja S."/>
            <person name="Hansen M."/>
            <person name="Howarth C."/>
            <person name="Imamovic A."/>
            <person name="Larimer J."/>
            <person name="McCowan C."/>
            <person name="Montmayeur A."/>
            <person name="Murphy C."/>
            <person name="Neiman D."/>
            <person name="Pearson M."/>
            <person name="Priest M."/>
            <person name="Roberts A."/>
            <person name="Saif S."/>
            <person name="Shea T."/>
            <person name="Sisk P."/>
            <person name="Sykes S."/>
            <person name="Wortman J."/>
            <person name="Nusbaum C."/>
            <person name="Birren B."/>
        </authorList>
    </citation>
    <scope>NUCLEOTIDE SEQUENCE [LARGE SCALE GENOMIC DNA]</scope>
    <source>
        <strain evidence="4">race PST-78</strain>
    </source>
</reference>
<dbReference type="EMBL" id="AJIL01000467">
    <property type="protein sequence ID" value="KNE89170.1"/>
    <property type="molecule type" value="Genomic_DNA"/>
</dbReference>
<feature type="coiled-coil region" evidence="1">
    <location>
        <begin position="208"/>
        <end position="235"/>
    </location>
</feature>
<proteinExistence type="predicted"/>
<evidence type="ECO:0000256" key="1">
    <source>
        <dbReference type="SAM" id="Coils"/>
    </source>
</evidence>
<evidence type="ECO:0000256" key="2">
    <source>
        <dbReference type="SAM" id="Phobius"/>
    </source>
</evidence>
<dbReference type="AlphaFoldDB" id="A0A0L0UQB7"/>
<keyword evidence="4" id="KW-1185">Reference proteome</keyword>
<keyword evidence="2" id="KW-0472">Membrane</keyword>
<keyword evidence="2" id="KW-1133">Transmembrane helix</keyword>